<evidence type="ECO:0000256" key="6">
    <source>
        <dbReference type="ARBA" id="ARBA00023015"/>
    </source>
</evidence>
<evidence type="ECO:0000256" key="3">
    <source>
        <dbReference type="ARBA" id="ARBA00022737"/>
    </source>
</evidence>
<keyword evidence="3" id="KW-0677">Repeat</keyword>
<feature type="domain" description="C2H2-type" evidence="12">
    <location>
        <begin position="328"/>
        <end position="355"/>
    </location>
</feature>
<evidence type="ECO:0000256" key="11">
    <source>
        <dbReference type="PROSITE-ProRule" id="PRU01263"/>
    </source>
</evidence>
<keyword evidence="9" id="KW-0539">Nucleus</keyword>
<comment type="subcellular location">
    <subcellularLocation>
        <location evidence="1">Nucleus</location>
    </subcellularLocation>
</comment>
<feature type="domain" description="C2H2-type" evidence="12">
    <location>
        <begin position="238"/>
        <end position="266"/>
    </location>
</feature>
<dbReference type="SMART" id="SM00868">
    <property type="entry name" value="zf-AD"/>
    <property type="match status" value="1"/>
</dbReference>
<evidence type="ECO:0000256" key="2">
    <source>
        <dbReference type="ARBA" id="ARBA00022723"/>
    </source>
</evidence>
<dbReference type="PROSITE" id="PS00028">
    <property type="entry name" value="ZINC_FINGER_C2H2_1"/>
    <property type="match status" value="8"/>
</dbReference>
<feature type="binding site" evidence="11">
    <location>
        <position position="7"/>
    </location>
    <ligand>
        <name>Zn(2+)</name>
        <dbReference type="ChEBI" id="CHEBI:29105"/>
    </ligand>
</feature>
<sequence>MNQNINCRACFTLINFSADNGFKLSDMVRTLNLTLAEIFTYCSELSLEKSTIDDGIVCLECKRKLIELYQFKKQIYETDQNFKELTEKTFSTKLEPELIIKPEYHEIFHLEDVKPEILVQEENKTKNNGKRKNVNKLRKKEDWEIARSLRKVRKENLLKYQKNAEGLYECPDQRCPCCFQKIGKLELHLEEQHADGTPYQCDICKKSFSGMRLISFVTLKAIREHMAGIHMGKRFKPVACKECGKCFPAESNLRNHKRNVHSSKQLTGSMFQCRLCGNFYKTRSSLTQHMEIHDKREMSCEFCNKIFYRERNLNTHLKIVHLNREKTLACHICGKAFAQKKSLDSHLFVHNDDRTFKCPKCPFSAKCQKTLSGHIKHIHSTEDPVNCEVCGQKVKSLYRLKKHMRLHTGPDLNCEFCDKTYKCRKSLQNHIDTIHRGKKKRHKCTICLKDLHAKRSLIEHIETDHKNEIEKTGKLANDFIEIFFINDSKTTSLIHTNS</sequence>
<dbReference type="GO" id="GO:0003677">
    <property type="term" value="F:DNA binding"/>
    <property type="evidence" value="ECO:0007669"/>
    <property type="project" value="UniProtKB-KW"/>
</dbReference>
<keyword evidence="8" id="KW-0804">Transcription</keyword>
<evidence type="ECO:0000259" key="13">
    <source>
        <dbReference type="PROSITE" id="PS51915"/>
    </source>
</evidence>
<reference evidence="14" key="1">
    <citation type="submission" date="2018-04" db="EMBL/GenBank/DDBJ databases">
        <authorList>
            <person name="Go L.Y."/>
            <person name="Mitchell J.A."/>
        </authorList>
    </citation>
    <scope>NUCLEOTIDE SEQUENCE</scope>
    <source>
        <tissue evidence="14">Whole organism</tissue>
    </source>
</reference>
<dbReference type="Pfam" id="PF00096">
    <property type="entry name" value="zf-C2H2"/>
    <property type="match status" value="5"/>
</dbReference>
<dbReference type="GO" id="GO:0008270">
    <property type="term" value="F:zinc ion binding"/>
    <property type="evidence" value="ECO:0007669"/>
    <property type="project" value="UniProtKB-UniRule"/>
</dbReference>
<dbReference type="EMBL" id="UFQT01000188">
    <property type="protein sequence ID" value="SSX21354.1"/>
    <property type="molecule type" value="Genomic_DNA"/>
</dbReference>
<dbReference type="InterPro" id="IPR013087">
    <property type="entry name" value="Znf_C2H2_type"/>
</dbReference>
<feature type="binding site" evidence="11">
    <location>
        <position position="58"/>
    </location>
    <ligand>
        <name>Zn(2+)</name>
        <dbReference type="ChEBI" id="CHEBI:29105"/>
    </ligand>
</feature>
<dbReference type="InterPro" id="IPR008598">
    <property type="entry name" value="Di19_Zn-bd"/>
</dbReference>
<dbReference type="PROSITE" id="PS51915">
    <property type="entry name" value="ZAD"/>
    <property type="match status" value="1"/>
</dbReference>
<name>A0A336LTU0_CULSO</name>
<evidence type="ECO:0000256" key="1">
    <source>
        <dbReference type="ARBA" id="ARBA00004123"/>
    </source>
</evidence>
<evidence type="ECO:0000256" key="4">
    <source>
        <dbReference type="ARBA" id="ARBA00022771"/>
    </source>
</evidence>
<reference evidence="15" key="2">
    <citation type="submission" date="2018-07" db="EMBL/GenBank/DDBJ databases">
        <authorList>
            <person name="Quirk P.G."/>
            <person name="Krulwich T.A."/>
        </authorList>
    </citation>
    <scope>NUCLEOTIDE SEQUENCE</scope>
</reference>
<keyword evidence="4 10" id="KW-0863">Zinc-finger</keyword>
<feature type="binding site" evidence="11">
    <location>
        <position position="10"/>
    </location>
    <ligand>
        <name>Zn(2+)</name>
        <dbReference type="ChEBI" id="CHEBI:29105"/>
    </ligand>
</feature>
<dbReference type="InterPro" id="IPR036236">
    <property type="entry name" value="Znf_C2H2_sf"/>
</dbReference>
<dbReference type="SMART" id="SM00355">
    <property type="entry name" value="ZnF_C2H2"/>
    <property type="match status" value="10"/>
</dbReference>
<dbReference type="Gene3D" id="3.30.160.60">
    <property type="entry name" value="Classic Zinc Finger"/>
    <property type="match status" value="6"/>
</dbReference>
<dbReference type="PANTHER" id="PTHR16515">
    <property type="entry name" value="PR DOMAIN ZINC FINGER PROTEIN"/>
    <property type="match status" value="1"/>
</dbReference>
<keyword evidence="7" id="KW-0238">DNA-binding</keyword>
<feature type="domain" description="C2H2-type" evidence="12">
    <location>
        <begin position="271"/>
        <end position="298"/>
    </location>
</feature>
<dbReference type="InterPro" id="IPR050331">
    <property type="entry name" value="Zinc_finger"/>
</dbReference>
<keyword evidence="6" id="KW-0805">Transcription regulation</keyword>
<dbReference type="GO" id="GO:0005634">
    <property type="term" value="C:nucleus"/>
    <property type="evidence" value="ECO:0007669"/>
    <property type="project" value="UniProtKB-SubCell"/>
</dbReference>
<evidence type="ECO:0000313" key="14">
    <source>
        <dbReference type="EMBL" id="SSX00974.1"/>
    </source>
</evidence>
<feature type="domain" description="C2H2-type" evidence="12">
    <location>
        <begin position="356"/>
        <end position="384"/>
    </location>
</feature>
<accession>A0A336LTU0</accession>
<evidence type="ECO:0000256" key="8">
    <source>
        <dbReference type="ARBA" id="ARBA00023163"/>
    </source>
</evidence>
<evidence type="ECO:0000256" key="5">
    <source>
        <dbReference type="ARBA" id="ARBA00022833"/>
    </source>
</evidence>
<dbReference type="EMBL" id="UFQS01000188">
    <property type="protein sequence ID" value="SSX00974.1"/>
    <property type="molecule type" value="Genomic_DNA"/>
</dbReference>
<feature type="domain" description="C2H2-type" evidence="12">
    <location>
        <begin position="385"/>
        <end position="412"/>
    </location>
</feature>
<evidence type="ECO:0000313" key="15">
    <source>
        <dbReference type="EMBL" id="SSX21354.1"/>
    </source>
</evidence>
<evidence type="ECO:0000259" key="12">
    <source>
        <dbReference type="PROSITE" id="PS50157"/>
    </source>
</evidence>
<dbReference type="Pfam" id="PF05605">
    <property type="entry name" value="zf-Di19"/>
    <property type="match status" value="1"/>
</dbReference>
<dbReference type="SUPFAM" id="SSF57667">
    <property type="entry name" value="beta-beta-alpha zinc fingers"/>
    <property type="match status" value="5"/>
</dbReference>
<dbReference type="VEuPathDB" id="VectorBase:CSON004477"/>
<organism evidence="15">
    <name type="scientific">Culicoides sonorensis</name>
    <name type="common">Biting midge</name>
    <dbReference type="NCBI Taxonomy" id="179676"/>
    <lineage>
        <taxon>Eukaryota</taxon>
        <taxon>Metazoa</taxon>
        <taxon>Ecdysozoa</taxon>
        <taxon>Arthropoda</taxon>
        <taxon>Hexapoda</taxon>
        <taxon>Insecta</taxon>
        <taxon>Pterygota</taxon>
        <taxon>Neoptera</taxon>
        <taxon>Endopterygota</taxon>
        <taxon>Diptera</taxon>
        <taxon>Nematocera</taxon>
        <taxon>Chironomoidea</taxon>
        <taxon>Ceratopogonidae</taxon>
        <taxon>Ceratopogoninae</taxon>
        <taxon>Culicoides</taxon>
        <taxon>Monoculicoides</taxon>
    </lineage>
</organism>
<dbReference type="AlphaFoldDB" id="A0A336LTU0"/>
<feature type="domain" description="ZAD" evidence="13">
    <location>
        <begin position="5"/>
        <end position="85"/>
    </location>
</feature>
<dbReference type="GO" id="GO:0010468">
    <property type="term" value="P:regulation of gene expression"/>
    <property type="evidence" value="ECO:0007669"/>
    <property type="project" value="TreeGrafter"/>
</dbReference>
<dbReference type="PROSITE" id="PS50157">
    <property type="entry name" value="ZINC_FINGER_C2H2_2"/>
    <property type="match status" value="8"/>
</dbReference>
<evidence type="ECO:0000256" key="7">
    <source>
        <dbReference type="ARBA" id="ARBA00023125"/>
    </source>
</evidence>
<feature type="domain" description="C2H2-type" evidence="12">
    <location>
        <begin position="168"/>
        <end position="198"/>
    </location>
</feature>
<dbReference type="InterPro" id="IPR012934">
    <property type="entry name" value="Znf_AD"/>
</dbReference>
<keyword evidence="2 11" id="KW-0479">Metal-binding</keyword>
<evidence type="ECO:0000256" key="9">
    <source>
        <dbReference type="ARBA" id="ARBA00023242"/>
    </source>
</evidence>
<feature type="domain" description="C2H2-type" evidence="12">
    <location>
        <begin position="412"/>
        <end position="440"/>
    </location>
</feature>
<gene>
    <name evidence="15" type="primary">CSON004477</name>
</gene>
<protein>
    <submittedName>
        <fullName evidence="15">CSON004477 protein</fullName>
    </submittedName>
</protein>
<dbReference type="PANTHER" id="PTHR16515:SF49">
    <property type="entry name" value="GASTRULA ZINC FINGER PROTEIN XLCGF49.1-LIKE-RELATED"/>
    <property type="match status" value="1"/>
</dbReference>
<feature type="domain" description="C2H2-type" evidence="12">
    <location>
        <begin position="298"/>
        <end position="326"/>
    </location>
</feature>
<keyword evidence="5 11" id="KW-0862">Zinc</keyword>
<feature type="binding site" evidence="11">
    <location>
        <position position="61"/>
    </location>
    <ligand>
        <name>Zn(2+)</name>
        <dbReference type="ChEBI" id="CHEBI:29105"/>
    </ligand>
</feature>
<evidence type="ECO:0000256" key="10">
    <source>
        <dbReference type="PROSITE-ProRule" id="PRU00042"/>
    </source>
</evidence>
<proteinExistence type="predicted"/>